<accession>A0ABV1XEU5</accession>
<gene>
    <name evidence="1" type="ORF">ABT404_50180</name>
</gene>
<dbReference type="EMBL" id="JBEPEK010000840">
    <property type="protein sequence ID" value="MER7187541.1"/>
    <property type="molecule type" value="Genomic_DNA"/>
</dbReference>
<evidence type="ECO:0000313" key="1">
    <source>
        <dbReference type="EMBL" id="MER7187541.1"/>
    </source>
</evidence>
<keyword evidence="2" id="KW-1185">Reference proteome</keyword>
<feature type="non-terminal residue" evidence="1">
    <location>
        <position position="44"/>
    </location>
</feature>
<protein>
    <submittedName>
        <fullName evidence="1">O-antigen polymerase</fullName>
    </submittedName>
</protein>
<organism evidence="1 2">
    <name type="scientific">Streptomyces hyaluromycini</name>
    <dbReference type="NCBI Taxonomy" id="1377993"/>
    <lineage>
        <taxon>Bacteria</taxon>
        <taxon>Bacillati</taxon>
        <taxon>Actinomycetota</taxon>
        <taxon>Actinomycetes</taxon>
        <taxon>Kitasatosporales</taxon>
        <taxon>Streptomycetaceae</taxon>
        <taxon>Streptomyces</taxon>
    </lineage>
</organism>
<evidence type="ECO:0000313" key="2">
    <source>
        <dbReference type="Proteomes" id="UP001474181"/>
    </source>
</evidence>
<name>A0ABV1XEU5_9ACTN</name>
<dbReference type="Proteomes" id="UP001474181">
    <property type="component" value="Unassembled WGS sequence"/>
</dbReference>
<sequence length="44" mass="4451">MTSAAETAADNDRRNVSDAVGVVVLGACAVWPLISAAGHDGRPE</sequence>
<reference evidence="1 2" key="1">
    <citation type="submission" date="2024-06" db="EMBL/GenBank/DDBJ databases">
        <title>The Natural Products Discovery Center: Release of the First 8490 Sequenced Strains for Exploring Actinobacteria Biosynthetic Diversity.</title>
        <authorList>
            <person name="Kalkreuter E."/>
            <person name="Kautsar S.A."/>
            <person name="Yang D."/>
            <person name="Bader C.D."/>
            <person name="Teijaro C.N."/>
            <person name="Fluegel L."/>
            <person name="Davis C.M."/>
            <person name="Simpson J.R."/>
            <person name="Lauterbach L."/>
            <person name="Steele A.D."/>
            <person name="Gui C."/>
            <person name="Meng S."/>
            <person name="Li G."/>
            <person name="Viehrig K."/>
            <person name="Ye F."/>
            <person name="Su P."/>
            <person name="Kiefer A.F."/>
            <person name="Nichols A."/>
            <person name="Cepeda A.J."/>
            <person name="Yan W."/>
            <person name="Fan B."/>
            <person name="Jiang Y."/>
            <person name="Adhikari A."/>
            <person name="Zheng C.-J."/>
            <person name="Schuster L."/>
            <person name="Cowan T.M."/>
            <person name="Smanski M.J."/>
            <person name="Chevrette M.G."/>
            <person name="De Carvalho L.P.S."/>
            <person name="Shen B."/>
        </authorList>
    </citation>
    <scope>NUCLEOTIDE SEQUENCE [LARGE SCALE GENOMIC DNA]</scope>
    <source>
        <strain evidence="1 2">NPDC000234</strain>
    </source>
</reference>
<comment type="caution">
    <text evidence="1">The sequence shown here is derived from an EMBL/GenBank/DDBJ whole genome shotgun (WGS) entry which is preliminary data.</text>
</comment>
<proteinExistence type="predicted"/>